<comment type="caution">
    <text evidence="2">The sequence shown here is derived from an EMBL/GenBank/DDBJ whole genome shotgun (WGS) entry which is preliminary data.</text>
</comment>
<reference evidence="2" key="1">
    <citation type="submission" date="2019-08" db="EMBL/GenBank/DDBJ databases">
        <authorList>
            <person name="Kucharzyk K."/>
            <person name="Murdoch R.W."/>
            <person name="Higgins S."/>
            <person name="Loffler F."/>
        </authorList>
    </citation>
    <scope>NUCLEOTIDE SEQUENCE</scope>
</reference>
<dbReference type="EMBL" id="VSSQ01000053">
    <property type="protein sequence ID" value="MPL70467.1"/>
    <property type="molecule type" value="Genomic_DNA"/>
</dbReference>
<feature type="region of interest" description="Disordered" evidence="1">
    <location>
        <begin position="228"/>
        <end position="252"/>
    </location>
</feature>
<name>A0A644TVG2_9ZZZZ</name>
<feature type="region of interest" description="Disordered" evidence="1">
    <location>
        <begin position="1"/>
        <end position="72"/>
    </location>
</feature>
<gene>
    <name evidence="2" type="ORF">SDC9_16223</name>
</gene>
<sequence>MPPAGELGAVPPLFEEGNDPVVQSESPAGAAHHHDGREDEPELVPGEHAGHGEYDAHADTRHRGQPGEAAAEEGQAYGDFHEYDHDLEEAEGQVGEDSVHERGPEPGDDTRLGIENWLCQIPDRFVYFFRTLGDRVGGCVPGAAGRACDVGDGGGGRSRGRVPGAAGCACNVGDSGGSLHRAFPGTAGGAGRVGYGNALLDHARRKHPARAGTFGEVEPALSDLVDSLEKPHEAQPHAQQKHPVESEVMGDKAPHEGPSVLHVQEFVLEVFPDLVDPGDVEEIEHVDKVLEEHGHEARALHAAGVGDAIAPADGDHETVIVGLEDVALAALDIGDDVFGGGFGGEVGRFDHLGHGLAVHHEAGVVAHHIYVRVLGGPHALVAVDAVALAHGQGQGAGEAGALDTAGPDKGVGLDDLAGLEQHLARFGSDDSLSEHDLATFFGQVLLGLGAQWFFQNGKNGGQGFDVGDLDVLRIHVILAAHDIAKLQQFADHLDAGEAGAGHDKVEHALARHRIEFLGSGVENMFHMVADFHGVFEGPEGEAVFLDSGNAEELGLRAYADNAEIEVVIGDGARGFFRLEIDSLDSVLNDIDSLRGEYLAETNLNRLRLRPPSGHLMQFRHKGVEGLGIHQGYFYVRVFPEMLFQDLARPDSAVTAADYEDLFCFAHKRNSRLKMYIR</sequence>
<proteinExistence type="predicted"/>
<organism evidence="2">
    <name type="scientific">bioreactor metagenome</name>
    <dbReference type="NCBI Taxonomy" id="1076179"/>
    <lineage>
        <taxon>unclassified sequences</taxon>
        <taxon>metagenomes</taxon>
        <taxon>ecological metagenomes</taxon>
    </lineage>
</organism>
<evidence type="ECO:0000256" key="1">
    <source>
        <dbReference type="SAM" id="MobiDB-lite"/>
    </source>
</evidence>
<feature type="compositionally biased region" description="Basic and acidic residues" evidence="1">
    <location>
        <begin position="97"/>
        <end position="110"/>
    </location>
</feature>
<protein>
    <submittedName>
        <fullName evidence="2">Uncharacterized protein</fullName>
    </submittedName>
</protein>
<feature type="compositionally biased region" description="Basic and acidic residues" evidence="1">
    <location>
        <begin position="242"/>
        <end position="252"/>
    </location>
</feature>
<feature type="region of interest" description="Disordered" evidence="1">
    <location>
        <begin position="90"/>
        <end position="110"/>
    </location>
</feature>
<dbReference type="AlphaFoldDB" id="A0A644TVG2"/>
<accession>A0A644TVG2</accession>
<evidence type="ECO:0000313" key="2">
    <source>
        <dbReference type="EMBL" id="MPL70467.1"/>
    </source>
</evidence>
<feature type="compositionally biased region" description="Basic and acidic residues" evidence="1">
    <location>
        <begin position="48"/>
        <end position="62"/>
    </location>
</feature>